<sequence length="331" mass="35401">MKTYQIAGIGNAIVDVIATVDDRFLERMDIHKAIMQLIDRDRAETLFAAMQDRAQASGGSVANTLAGAGALGLRAAFVGRVNDDELGRFYAQDSDKVGAEFVNAPVAGGELPTSRSMIFVTPDGERSMNTYLGMSAELGPDDVDETVMADSEIVFLEGYLFDKDKGKDAFLKAARACRSSGGMAGIALSDPFCVDRHRDDFRKLVAEDMDYVIGNEQEWVSLYQANDLEDALAQAATECDLIVCTRSGDPVWIIRDGVRVEIPVQTVTPVDATGAGDQFAAGFLFGLATGCDMETAGRMGCMAAAEVIGHIGARPKSDLRAAFRAAGLLTE</sequence>
<dbReference type="InterPro" id="IPR052700">
    <property type="entry name" value="Carb_kinase_PfkB-like"/>
</dbReference>
<name>A0A0P7VZ34_9RHOB</name>
<organism evidence="6 7">
    <name type="scientific">Roseibaca calidilacus</name>
    <dbReference type="NCBI Taxonomy" id="1666912"/>
    <lineage>
        <taxon>Bacteria</taxon>
        <taxon>Pseudomonadati</taxon>
        <taxon>Pseudomonadota</taxon>
        <taxon>Alphaproteobacteria</taxon>
        <taxon>Rhodobacterales</taxon>
        <taxon>Paracoccaceae</taxon>
        <taxon>Roseinatronobacter</taxon>
    </lineage>
</organism>
<reference evidence="6 7" key="1">
    <citation type="submission" date="2015-09" db="EMBL/GenBank/DDBJ databases">
        <title>Identification and resolution of microdiversity through metagenomic sequencing of parallel consortia.</title>
        <authorList>
            <person name="Nelson W.C."/>
            <person name="Romine M.F."/>
            <person name="Lindemann S.R."/>
        </authorList>
    </citation>
    <scope>NUCLEOTIDE SEQUENCE [LARGE SCALE GENOMIC DNA]</scope>
    <source>
        <strain evidence="6">HL-91</strain>
    </source>
</reference>
<comment type="similarity">
    <text evidence="1">Belongs to the carbohydrate kinase PfkB family.</text>
</comment>
<keyword evidence="3 6" id="KW-0418">Kinase</keyword>
<proteinExistence type="inferred from homology"/>
<evidence type="ECO:0000313" key="6">
    <source>
        <dbReference type="EMBL" id="KPP92788.1"/>
    </source>
</evidence>
<dbReference type="Proteomes" id="UP000182045">
    <property type="component" value="Unassembled WGS sequence"/>
</dbReference>
<evidence type="ECO:0000256" key="2">
    <source>
        <dbReference type="ARBA" id="ARBA00022679"/>
    </source>
</evidence>
<accession>A0A0P7VZ34</accession>
<evidence type="ECO:0000313" key="7">
    <source>
        <dbReference type="Proteomes" id="UP000050413"/>
    </source>
</evidence>
<dbReference type="PANTHER" id="PTHR43320">
    <property type="entry name" value="SUGAR KINASE"/>
    <property type="match status" value="1"/>
</dbReference>
<dbReference type="InterPro" id="IPR011611">
    <property type="entry name" value="PfkB_dom"/>
</dbReference>
<dbReference type="CDD" id="cd01168">
    <property type="entry name" value="adenosine_kinase"/>
    <property type="match status" value="1"/>
</dbReference>
<protein>
    <submittedName>
        <fullName evidence="6">Ribokinase family sugar kinase</fullName>
    </submittedName>
    <submittedName>
        <fullName evidence="5">Sugar or nucleoside kinase, ribokinase family</fullName>
    </submittedName>
</protein>
<dbReference type="InterPro" id="IPR029056">
    <property type="entry name" value="Ribokinase-like"/>
</dbReference>
<gene>
    <name evidence="5" type="ORF">Ga0058931_0847</name>
    <name evidence="6" type="ORF">HLUCCA05_10355</name>
</gene>
<comment type="caution">
    <text evidence="6">The sequence shown here is derived from an EMBL/GenBank/DDBJ whole genome shotgun (WGS) entry which is preliminary data.</text>
</comment>
<dbReference type="Proteomes" id="UP000050413">
    <property type="component" value="Unassembled WGS sequence"/>
</dbReference>
<dbReference type="AlphaFoldDB" id="A0A0P7VZ34"/>
<dbReference type="PATRIC" id="fig|1666912.4.peg.2253"/>
<evidence type="ECO:0000259" key="4">
    <source>
        <dbReference type="Pfam" id="PF00294"/>
    </source>
</evidence>
<dbReference type="STRING" id="1666912.Ga0058931_0847"/>
<dbReference type="OrthoDB" id="9813569at2"/>
<dbReference type="SUPFAM" id="SSF53613">
    <property type="entry name" value="Ribokinase-like"/>
    <property type="match status" value="1"/>
</dbReference>
<dbReference type="GO" id="GO:0016301">
    <property type="term" value="F:kinase activity"/>
    <property type="evidence" value="ECO:0007669"/>
    <property type="project" value="UniProtKB-KW"/>
</dbReference>
<keyword evidence="2" id="KW-0808">Transferase</keyword>
<dbReference type="Gene3D" id="3.40.1190.20">
    <property type="match status" value="1"/>
</dbReference>
<dbReference type="RefSeq" id="WP_072245168.1">
    <property type="nucleotide sequence ID" value="NZ_FBYC01000004.1"/>
</dbReference>
<dbReference type="Pfam" id="PF00294">
    <property type="entry name" value="PfkB"/>
    <property type="match status" value="1"/>
</dbReference>
<reference evidence="5 8" key="2">
    <citation type="submission" date="2016-01" db="EMBL/GenBank/DDBJ databases">
        <authorList>
            <person name="Varghese N."/>
        </authorList>
    </citation>
    <scope>NUCLEOTIDE SEQUENCE [LARGE SCALE GENOMIC DNA]</scope>
    <source>
        <strain evidence="5 8">HL-91</strain>
    </source>
</reference>
<evidence type="ECO:0000256" key="3">
    <source>
        <dbReference type="ARBA" id="ARBA00022777"/>
    </source>
</evidence>
<evidence type="ECO:0000313" key="5">
    <source>
        <dbReference type="EMBL" id="CUX80140.1"/>
    </source>
</evidence>
<evidence type="ECO:0000313" key="8">
    <source>
        <dbReference type="Proteomes" id="UP000182045"/>
    </source>
</evidence>
<dbReference type="PANTHER" id="PTHR43320:SF3">
    <property type="entry name" value="CARBOHYDRATE KINASE PFKB DOMAIN-CONTAINING PROTEIN"/>
    <property type="match status" value="1"/>
</dbReference>
<dbReference type="EMBL" id="FBYC01000004">
    <property type="protein sequence ID" value="CUX80140.1"/>
    <property type="molecule type" value="Genomic_DNA"/>
</dbReference>
<feature type="domain" description="Carbohydrate kinase PfkB" evidence="4">
    <location>
        <begin position="35"/>
        <end position="315"/>
    </location>
</feature>
<dbReference type="EMBL" id="LJSG01000011">
    <property type="protein sequence ID" value="KPP92788.1"/>
    <property type="molecule type" value="Genomic_DNA"/>
</dbReference>
<keyword evidence="8" id="KW-1185">Reference proteome</keyword>
<dbReference type="Gene3D" id="3.30.1110.10">
    <property type="match status" value="1"/>
</dbReference>
<evidence type="ECO:0000256" key="1">
    <source>
        <dbReference type="ARBA" id="ARBA00010688"/>
    </source>
</evidence>